<proteinExistence type="predicted"/>
<dbReference type="EMBL" id="JBHTON010000023">
    <property type="protein sequence ID" value="MFD1485188.1"/>
    <property type="molecule type" value="Genomic_DNA"/>
</dbReference>
<keyword evidence="1" id="KW-1133">Transmembrane helix</keyword>
<keyword evidence="3" id="KW-1185">Reference proteome</keyword>
<organism evidence="2 3">
    <name type="scientific">Lacticaseibacillus baoqingensis</name>
    <dbReference type="NCBI Taxonomy" id="2486013"/>
    <lineage>
        <taxon>Bacteria</taxon>
        <taxon>Bacillati</taxon>
        <taxon>Bacillota</taxon>
        <taxon>Bacilli</taxon>
        <taxon>Lactobacillales</taxon>
        <taxon>Lactobacillaceae</taxon>
        <taxon>Lacticaseibacillus</taxon>
    </lineage>
</organism>
<dbReference type="InterPro" id="IPR024529">
    <property type="entry name" value="ECF_trnsprt_substrate-spec"/>
</dbReference>
<accession>A0ABW4E7T4</accession>
<dbReference type="Pfam" id="PF12822">
    <property type="entry name" value="ECF_trnsprt"/>
    <property type="match status" value="1"/>
</dbReference>
<evidence type="ECO:0000313" key="3">
    <source>
        <dbReference type="Proteomes" id="UP001597252"/>
    </source>
</evidence>
<dbReference type="InterPro" id="IPR030949">
    <property type="entry name" value="ECF_S_folate_fam"/>
</dbReference>
<feature type="transmembrane region" description="Helical" evidence="1">
    <location>
        <begin position="15"/>
        <end position="32"/>
    </location>
</feature>
<gene>
    <name evidence="2" type="ORF">ACFQ5J_08095</name>
</gene>
<dbReference type="RefSeq" id="WP_125754374.1">
    <property type="nucleotide sequence ID" value="NZ_JBHTON010000023.1"/>
</dbReference>
<feature type="transmembrane region" description="Helical" evidence="1">
    <location>
        <begin position="149"/>
        <end position="166"/>
    </location>
</feature>
<name>A0ABW4E7T4_9LACO</name>
<dbReference type="Gene3D" id="1.10.1760.20">
    <property type="match status" value="1"/>
</dbReference>
<comment type="caution">
    <text evidence="2">The sequence shown here is derived from an EMBL/GenBank/DDBJ whole genome shotgun (WGS) entry which is preliminary data.</text>
</comment>
<protein>
    <submittedName>
        <fullName evidence="2">Folate family ECF transporter S component</fullName>
    </submittedName>
</protein>
<keyword evidence="1" id="KW-0472">Membrane</keyword>
<dbReference type="NCBIfam" id="TIGR04518">
    <property type="entry name" value="ECF_S_folT_fam"/>
    <property type="match status" value="1"/>
</dbReference>
<feature type="transmembrane region" description="Helical" evidence="1">
    <location>
        <begin position="106"/>
        <end position="129"/>
    </location>
</feature>
<feature type="transmembrane region" description="Helical" evidence="1">
    <location>
        <begin position="44"/>
        <end position="67"/>
    </location>
</feature>
<sequence>MQTLSFSSPKLSTKTVVSLALFVALSLVLKRFTFGTNFLQLSPVFIAAILMAYYLGPWVGAVGAIIVDQLNVLVFFPGLDFPGFTVTAALTAVIYGVFLYQKPIKLWRVVAAVLLVTVIGDIVLNTIWIDMMGTPWQGIIWLRLAKSALMLPIQVAVGFAALKAVARTRLKI</sequence>
<dbReference type="Proteomes" id="UP001597252">
    <property type="component" value="Unassembled WGS sequence"/>
</dbReference>
<reference evidence="3" key="1">
    <citation type="journal article" date="2019" name="Int. J. Syst. Evol. Microbiol.">
        <title>The Global Catalogue of Microorganisms (GCM) 10K type strain sequencing project: providing services to taxonomists for standard genome sequencing and annotation.</title>
        <authorList>
            <consortium name="The Broad Institute Genomics Platform"/>
            <consortium name="The Broad Institute Genome Sequencing Center for Infectious Disease"/>
            <person name="Wu L."/>
            <person name="Ma J."/>
        </authorList>
    </citation>
    <scope>NUCLEOTIDE SEQUENCE [LARGE SCALE GENOMIC DNA]</scope>
    <source>
        <strain evidence="3">CCM 8903</strain>
    </source>
</reference>
<evidence type="ECO:0000256" key="1">
    <source>
        <dbReference type="SAM" id="Phobius"/>
    </source>
</evidence>
<feature type="transmembrane region" description="Helical" evidence="1">
    <location>
        <begin position="79"/>
        <end position="99"/>
    </location>
</feature>
<keyword evidence="1" id="KW-0812">Transmembrane</keyword>
<evidence type="ECO:0000313" key="2">
    <source>
        <dbReference type="EMBL" id="MFD1485188.1"/>
    </source>
</evidence>